<dbReference type="SMART" id="SM00360">
    <property type="entry name" value="RRM"/>
    <property type="match status" value="1"/>
</dbReference>
<dbReference type="InterPro" id="IPR035979">
    <property type="entry name" value="RBD_domain_sf"/>
</dbReference>
<feature type="compositionally biased region" description="Polar residues" evidence="3">
    <location>
        <begin position="689"/>
        <end position="714"/>
    </location>
</feature>
<feature type="region of interest" description="Disordered" evidence="3">
    <location>
        <begin position="496"/>
        <end position="739"/>
    </location>
</feature>
<reference evidence="5 6" key="1">
    <citation type="submission" date="2023-09" db="EMBL/GenBank/DDBJ databases">
        <title>Nesidiocoris tenuis whole genome shotgun sequence.</title>
        <authorList>
            <person name="Shibata T."/>
            <person name="Shimoda M."/>
            <person name="Kobayashi T."/>
            <person name="Uehara T."/>
        </authorList>
    </citation>
    <scope>NUCLEOTIDE SEQUENCE [LARGE SCALE GENOMIC DNA]</scope>
    <source>
        <strain evidence="5 6">Japan</strain>
    </source>
</reference>
<accession>A0ABN7B2F9</accession>
<name>A0ABN7B2F9_9HEMI</name>
<feature type="compositionally biased region" description="Polar residues" evidence="3">
    <location>
        <begin position="640"/>
        <end position="649"/>
    </location>
</feature>
<organism evidence="5 6">
    <name type="scientific">Nesidiocoris tenuis</name>
    <dbReference type="NCBI Taxonomy" id="355587"/>
    <lineage>
        <taxon>Eukaryota</taxon>
        <taxon>Metazoa</taxon>
        <taxon>Ecdysozoa</taxon>
        <taxon>Arthropoda</taxon>
        <taxon>Hexapoda</taxon>
        <taxon>Insecta</taxon>
        <taxon>Pterygota</taxon>
        <taxon>Neoptera</taxon>
        <taxon>Paraneoptera</taxon>
        <taxon>Hemiptera</taxon>
        <taxon>Heteroptera</taxon>
        <taxon>Panheteroptera</taxon>
        <taxon>Cimicomorpha</taxon>
        <taxon>Miridae</taxon>
        <taxon>Dicyphina</taxon>
        <taxon>Nesidiocoris</taxon>
    </lineage>
</organism>
<feature type="region of interest" description="Disordered" evidence="3">
    <location>
        <begin position="889"/>
        <end position="1050"/>
    </location>
</feature>
<keyword evidence="1 2" id="KW-0694">RNA-binding</keyword>
<feature type="compositionally biased region" description="Basic and acidic residues" evidence="3">
    <location>
        <begin position="865"/>
        <end position="877"/>
    </location>
</feature>
<feature type="compositionally biased region" description="Low complexity" evidence="3">
    <location>
        <begin position="245"/>
        <end position="258"/>
    </location>
</feature>
<feature type="compositionally biased region" description="Basic and acidic residues" evidence="3">
    <location>
        <begin position="331"/>
        <end position="349"/>
    </location>
</feature>
<feature type="compositionally biased region" description="Acidic residues" evidence="3">
    <location>
        <begin position="1230"/>
        <end position="1261"/>
    </location>
</feature>
<sequence length="1676" mass="177381">MPVGKKDAGEVDESERPLRRSRRASSVQPEVVTASPSRPRRSSNVTDQAPKKTAASAKNKKAADVELTPRRLTRRSSVDRSPSPGRKPAATNLNSIPEGETDQKSVSTPTRKSTRGRASIAVVAPSTPTRVTRRSIAVLATEEESVPASPSRVTRKRLSERVETAPSKETDAPSRLEIVSEDNEDAAPPVEKSSAPETSSAGRPQSPHLSGRSTPSGSPDRHANCIPRKSTPSPLTGGKGVIWRTASSPSRSPSQTTPLKTRSGVNSPKSIENGATPKRASLGRSSPLVSRDRVRECHSPLAIDSTPMENEEPTAIKPAILSENAATAKASDAKRVETPVKVDDEKNVKEASIPQKSPDQNSSATCSVDSSNQAPSLATPTRPGKSLGSGNDQAVKPNEGCVAPEVPEVSAEKPQACVENANSPGVDEKMRRRSSNVADESFPSLNASSIAEDGYDEDVTSIMAADDIVLAYGGEVLSSPRVLLSRCSSAAEDLNATQKGFDGDLSACLEDSRESKDITPTRRSPRLKPGASPVQNLAAPLNTIGKTPDRNASPVKDLSDYSPRPKELTPTRRSPRLFTETARAQSPAAPAGEASGESVSQVTPRNDPNNLVPDAPKLKLSLATRKSPRTATEAIFPESSPRNNISDQNAAGGILSDCLEDSLKPKELTQRSPSTRPAVPSKTEPLDANATQVVLDSSGLGTANSPKQNQQAVTETLPMNKDEAAGGDSTAKTEGVAALNDQLDEPLQNLDAQEKTNEPCKSPSIVVELSDDTPKPNASPQPGSSVNIMEAPCNKDTLGKVSSGLIIENSQEEPTEQPTVSQESPKLLEATEVASSLVSIASAECDEMLPSKVLASTPTRQGSACKKDSEKNNENFEVEREVIVAQASVANSSPKTCTPQSKIPVARTLSGGSQKKTPIETGSRIPRLSLKGVASLPTGNRTRSPMADVGGSPKLNNANSQELMKKGKRKSSENEEDPISQESSPPKKSKVEDATGSGHDCVDSTSVAASDVATPETDTVESKPLAANAPPSDVDQIDDESELKNPDSVQSENLELMLGEDEVVGDTSLGADGGAGQLKLAAEAVDGGNESTEEVGYGSTEEADQGSAGNADQGCVLKASLGSVEEAGQSSAEEAAQRSAEEAAQGSAEDEAQGSAEDEAQSSAEDAAQSSAEDAAQSSAEGAAQSSTEEADLDSVDPQSESQVESIEESDDSSSEKQVALADLLKSFAEDEEDDEWMPNEPDVDETIVDGTESSDSDEEVATLNVADNSEDSSSSESFNVADFFDLEAEEGEEEDWRPDEEVVSSGSESTETESSSSDDDATDESSGEDIGTLVEIEAPTVESKRSRPAIANAKQSMKNRSATSCDSRSGDDLPTKVFNSSANRPVFVVEPLKIDKKALKKESSVVYSSSSANGFVVEEIDSQPKPGPSKQSKKPTQPKKKPASDKNSTAVEAPKKRPLAESEPASSPKKMKDETSSLPKKNDADDQPKVHQLLLCNIPSVSTDAELRVGLRNAGAAKGLLQIRRWPTKGTKFVNAWVSYNSSANALRAEQCTFELKKHPVYFVPCSDASAEPSSGTHELVSKKSPKKRSPKKWIFAFIKNLPEGTTVDDIVSGFKTQHVDLGKFESFKLKSNSNRKIFAKIGFSNQDDLQRAMAASNNVRILGQKITMKAADKH</sequence>
<dbReference type="Proteomes" id="UP001307889">
    <property type="component" value="Chromosome 9"/>
</dbReference>
<dbReference type="PROSITE" id="PS50102">
    <property type="entry name" value="RRM"/>
    <property type="match status" value="1"/>
</dbReference>
<feature type="compositionally biased region" description="Basic and acidic residues" evidence="3">
    <location>
        <begin position="157"/>
        <end position="174"/>
    </location>
</feature>
<evidence type="ECO:0000256" key="1">
    <source>
        <dbReference type="ARBA" id="ARBA00022884"/>
    </source>
</evidence>
<feature type="compositionally biased region" description="Polar residues" evidence="3">
    <location>
        <begin position="597"/>
        <end position="609"/>
    </location>
</feature>
<feature type="compositionally biased region" description="Acidic residues" evidence="3">
    <location>
        <begin position="1285"/>
        <end position="1303"/>
    </location>
</feature>
<feature type="compositionally biased region" description="Polar residues" evidence="3">
    <location>
        <begin position="1354"/>
        <end position="1368"/>
    </location>
</feature>
<feature type="compositionally biased region" description="Basic and acidic residues" evidence="3">
    <location>
        <begin position="510"/>
        <end position="520"/>
    </location>
</feature>
<evidence type="ECO:0000313" key="5">
    <source>
        <dbReference type="EMBL" id="BES98418.1"/>
    </source>
</evidence>
<feature type="compositionally biased region" description="Polar residues" evidence="3">
    <location>
        <begin position="776"/>
        <end position="787"/>
    </location>
</feature>
<feature type="compositionally biased region" description="Basic and acidic residues" evidence="3">
    <location>
        <begin position="1393"/>
        <end position="1404"/>
    </location>
</feature>
<feature type="compositionally biased region" description="Polar residues" evidence="3">
    <location>
        <begin position="195"/>
        <end position="217"/>
    </location>
</feature>
<feature type="compositionally biased region" description="Acidic residues" evidence="3">
    <location>
        <begin position="1317"/>
        <end position="1328"/>
    </location>
</feature>
<feature type="compositionally biased region" description="Basic and acidic residues" evidence="3">
    <location>
        <begin position="1471"/>
        <end position="1488"/>
    </location>
</feature>
<evidence type="ECO:0000256" key="2">
    <source>
        <dbReference type="PROSITE-ProRule" id="PRU00176"/>
    </source>
</evidence>
<feature type="compositionally biased region" description="Polar residues" evidence="3">
    <location>
        <begin position="354"/>
        <end position="379"/>
    </location>
</feature>
<feature type="compositionally biased region" description="Basic residues" evidence="3">
    <location>
        <begin position="1432"/>
        <end position="1442"/>
    </location>
</feature>
<feature type="domain" description="RRM" evidence="4">
    <location>
        <begin position="1596"/>
        <end position="1675"/>
    </location>
</feature>
<feature type="region of interest" description="Disordered" evidence="3">
    <location>
        <begin position="1"/>
        <end position="440"/>
    </location>
</feature>
<feature type="compositionally biased region" description="Acidic residues" evidence="3">
    <location>
        <begin position="1148"/>
        <end position="1160"/>
    </location>
</feature>
<dbReference type="Pfam" id="PF00076">
    <property type="entry name" value="RRM_1"/>
    <property type="match status" value="1"/>
</dbReference>
<feature type="region of interest" description="Disordered" evidence="3">
    <location>
        <begin position="1082"/>
        <end position="1488"/>
    </location>
</feature>
<dbReference type="SUPFAM" id="SSF54928">
    <property type="entry name" value="RNA-binding domain, RBD"/>
    <property type="match status" value="1"/>
</dbReference>
<evidence type="ECO:0000256" key="3">
    <source>
        <dbReference type="SAM" id="MobiDB-lite"/>
    </source>
</evidence>
<feature type="compositionally biased region" description="Basic and acidic residues" evidence="3">
    <location>
        <begin position="1"/>
        <end position="18"/>
    </location>
</feature>
<evidence type="ECO:0000259" key="4">
    <source>
        <dbReference type="PROSITE" id="PS50102"/>
    </source>
</evidence>
<proteinExistence type="predicted"/>
<feature type="compositionally biased region" description="Low complexity" evidence="3">
    <location>
        <begin position="1161"/>
        <end position="1188"/>
    </location>
</feature>
<feature type="compositionally biased region" description="Low complexity" evidence="3">
    <location>
        <begin position="1304"/>
        <end position="1316"/>
    </location>
</feature>
<protein>
    <recommendedName>
        <fullName evidence="4">RRM domain-containing protein</fullName>
    </recommendedName>
</protein>
<feature type="compositionally biased region" description="Polar residues" evidence="3">
    <location>
        <begin position="889"/>
        <end position="901"/>
    </location>
</feature>
<feature type="compositionally biased region" description="Low complexity" evidence="3">
    <location>
        <begin position="1122"/>
        <end position="1134"/>
    </location>
</feature>
<dbReference type="Gene3D" id="3.30.70.330">
    <property type="match status" value="1"/>
</dbReference>
<gene>
    <name evidence="5" type="ORF">NTJ_11233</name>
</gene>
<feature type="region of interest" description="Disordered" evidence="3">
    <location>
        <begin position="849"/>
        <end position="877"/>
    </location>
</feature>
<dbReference type="InterPro" id="IPR012677">
    <property type="entry name" value="Nucleotide-bd_a/b_plait_sf"/>
</dbReference>
<dbReference type="EMBL" id="AP028917">
    <property type="protein sequence ID" value="BES98418.1"/>
    <property type="molecule type" value="Genomic_DNA"/>
</dbReference>
<keyword evidence="6" id="KW-1185">Reference proteome</keyword>
<feature type="region of interest" description="Disordered" evidence="3">
    <location>
        <begin position="766"/>
        <end position="791"/>
    </location>
</feature>
<dbReference type="InterPro" id="IPR000504">
    <property type="entry name" value="RRM_dom"/>
</dbReference>
<dbReference type="CDD" id="cd00590">
    <property type="entry name" value="RRM_SF"/>
    <property type="match status" value="1"/>
</dbReference>
<feature type="compositionally biased region" description="Basic and acidic residues" evidence="3">
    <location>
        <begin position="557"/>
        <end position="570"/>
    </location>
</feature>
<feature type="compositionally biased region" description="Polar residues" evidence="3">
    <location>
        <begin position="259"/>
        <end position="270"/>
    </location>
</feature>
<evidence type="ECO:0000313" key="6">
    <source>
        <dbReference type="Proteomes" id="UP001307889"/>
    </source>
</evidence>
<feature type="compositionally biased region" description="Low complexity" evidence="3">
    <location>
        <begin position="1265"/>
        <end position="1284"/>
    </location>
</feature>